<reference evidence="4" key="1">
    <citation type="submission" date="2020-05" db="EMBL/GenBank/DDBJ databases">
        <authorList>
            <person name="Chiriac C."/>
            <person name="Salcher M."/>
            <person name="Ghai R."/>
            <person name="Kavagutti S V."/>
        </authorList>
    </citation>
    <scope>NUCLEOTIDE SEQUENCE</scope>
</reference>
<name>A0A6J6GVA0_9ZZZZ</name>
<feature type="domain" description="LytR/CpsA/Psr regulator C-terminal" evidence="3">
    <location>
        <begin position="359"/>
        <end position="445"/>
    </location>
</feature>
<evidence type="ECO:0000259" key="3">
    <source>
        <dbReference type="Pfam" id="PF13399"/>
    </source>
</evidence>
<feature type="region of interest" description="Disordered" evidence="1">
    <location>
        <begin position="25"/>
        <end position="67"/>
    </location>
</feature>
<proteinExistence type="predicted"/>
<dbReference type="PANTHER" id="PTHR33392">
    <property type="entry name" value="POLYISOPRENYL-TEICHOIC ACID--PEPTIDOGLYCAN TEICHOIC ACID TRANSFERASE TAGU"/>
    <property type="match status" value="1"/>
</dbReference>
<dbReference type="PANTHER" id="PTHR33392:SF6">
    <property type="entry name" value="POLYISOPRENYL-TEICHOIC ACID--PEPTIDOGLYCAN TEICHOIC ACID TRANSFERASE TAGU"/>
    <property type="match status" value="1"/>
</dbReference>
<evidence type="ECO:0000256" key="1">
    <source>
        <dbReference type="SAM" id="MobiDB-lite"/>
    </source>
</evidence>
<sequence>MTNPTPPPPPTNGIDSADFDVASLFSASGSGPGSEPGSEPKPDREADEHLRVDTKPRAGATQGTEVASDSGLRSRWWRIGYPASLVALTLLVPLLVWTGLQVILTSSDGELIRRVSDPGAAGYEAAVEKTPTALVVSVDAAGKLDSLSLLAITSDGIGGVLSIPADTVVADPVATLTLRTIFDSSGLDALSQAAGRILDISFTDVQVVPSAQWATLVGPVAPVTVNNPDPVSDASGTVVFARGTLELTGAQIWPYLSAKRPNETDLSRLVRQQAFWKGWLAEIGDGGGSGVVPISSETGLGRFVVALGAARVSFQTLPVTTLPTGAAGGVRYAPIPDAVADSVAAIVPFPEGAPGTRPRLRVLDGTGQLADGVGAATVLAAAGGQIDVIGNARTFGAETTEFIYYEAASKDAALKMRDALGVGEVVESTQTNSATDLTVILGDDYLKMVGPSSAGTATSTTNGGQSG</sequence>
<dbReference type="EMBL" id="CAEZUP010000018">
    <property type="protein sequence ID" value="CAB4603823.1"/>
    <property type="molecule type" value="Genomic_DNA"/>
</dbReference>
<feature type="domain" description="Cell envelope-related transcriptional attenuator" evidence="2">
    <location>
        <begin position="160"/>
        <end position="277"/>
    </location>
</feature>
<dbReference type="InterPro" id="IPR050922">
    <property type="entry name" value="LytR/CpsA/Psr_CW_biosynth"/>
</dbReference>
<dbReference type="InterPro" id="IPR004474">
    <property type="entry name" value="LytR_CpsA_psr"/>
</dbReference>
<dbReference type="Gene3D" id="3.40.630.190">
    <property type="entry name" value="LCP protein"/>
    <property type="match status" value="1"/>
</dbReference>
<dbReference type="Pfam" id="PF03816">
    <property type="entry name" value="LytR_cpsA_psr"/>
    <property type="match status" value="1"/>
</dbReference>
<evidence type="ECO:0000313" key="4">
    <source>
        <dbReference type="EMBL" id="CAB4603823.1"/>
    </source>
</evidence>
<feature type="compositionally biased region" description="Basic and acidic residues" evidence="1">
    <location>
        <begin position="38"/>
        <end position="56"/>
    </location>
</feature>
<accession>A0A6J6GVA0</accession>
<gene>
    <name evidence="4" type="ORF">UFOPK1835_00624</name>
</gene>
<protein>
    <submittedName>
        <fullName evidence="4">Unannotated protein</fullName>
    </submittedName>
</protein>
<dbReference type="AlphaFoldDB" id="A0A6J6GVA0"/>
<dbReference type="Pfam" id="PF13399">
    <property type="entry name" value="LytR_C"/>
    <property type="match status" value="1"/>
</dbReference>
<dbReference type="InterPro" id="IPR027381">
    <property type="entry name" value="LytR/CpsA/Psr_C"/>
</dbReference>
<organism evidence="4">
    <name type="scientific">freshwater metagenome</name>
    <dbReference type="NCBI Taxonomy" id="449393"/>
    <lineage>
        <taxon>unclassified sequences</taxon>
        <taxon>metagenomes</taxon>
        <taxon>ecological metagenomes</taxon>
    </lineage>
</organism>
<evidence type="ECO:0000259" key="2">
    <source>
        <dbReference type="Pfam" id="PF03816"/>
    </source>
</evidence>